<feature type="compositionally biased region" description="Polar residues" evidence="1">
    <location>
        <begin position="172"/>
        <end position="190"/>
    </location>
</feature>
<feature type="compositionally biased region" description="Basic and acidic residues" evidence="1">
    <location>
        <begin position="192"/>
        <end position="202"/>
    </location>
</feature>
<evidence type="ECO:0000256" key="1">
    <source>
        <dbReference type="SAM" id="MobiDB-lite"/>
    </source>
</evidence>
<name>A0A5J4ZVU8_9ASTE</name>
<reference evidence="2 3" key="1">
    <citation type="submission" date="2019-09" db="EMBL/GenBank/DDBJ databases">
        <title>A chromosome-level genome assembly of the Chinese tupelo Nyssa sinensis.</title>
        <authorList>
            <person name="Yang X."/>
            <person name="Kang M."/>
            <person name="Yang Y."/>
            <person name="Xiong H."/>
            <person name="Wang M."/>
            <person name="Zhang Z."/>
            <person name="Wang Z."/>
            <person name="Wu H."/>
            <person name="Ma T."/>
            <person name="Liu J."/>
            <person name="Xi Z."/>
        </authorList>
    </citation>
    <scope>NUCLEOTIDE SEQUENCE [LARGE SCALE GENOMIC DNA]</scope>
    <source>
        <strain evidence="2">J267</strain>
        <tissue evidence="2">Leaf</tissue>
    </source>
</reference>
<accession>A0A5J4ZVU8</accession>
<evidence type="ECO:0000313" key="3">
    <source>
        <dbReference type="Proteomes" id="UP000325577"/>
    </source>
</evidence>
<sequence length="202" mass="22017">MKFANLHQKGLAIGCSFYHTLLGIAPVADASSPQSRVDLLTLGLAVINILVSQFPNSDGGVQLAYPLSQSLRVSRASSFTKGSEGPTTIGSFQLSHLHSIKKAHLPKDHVQCATGRRRGIIEDLHLAIEIFEEAIFDVVHKAAHCLFSPFETSRTLLRWFYSHSRGTKDIPASSSDASVSNTTLGNNKSNAYRKEDQFPSVP</sequence>
<dbReference type="Proteomes" id="UP000325577">
    <property type="component" value="Linkage Group LG5"/>
</dbReference>
<dbReference type="EMBL" id="CM018048">
    <property type="protein sequence ID" value="KAA8521552.1"/>
    <property type="molecule type" value="Genomic_DNA"/>
</dbReference>
<dbReference type="OrthoDB" id="10693418at2759"/>
<evidence type="ECO:0000313" key="2">
    <source>
        <dbReference type="EMBL" id="KAA8521552.1"/>
    </source>
</evidence>
<organism evidence="2 3">
    <name type="scientific">Nyssa sinensis</name>
    <dbReference type="NCBI Taxonomy" id="561372"/>
    <lineage>
        <taxon>Eukaryota</taxon>
        <taxon>Viridiplantae</taxon>
        <taxon>Streptophyta</taxon>
        <taxon>Embryophyta</taxon>
        <taxon>Tracheophyta</taxon>
        <taxon>Spermatophyta</taxon>
        <taxon>Magnoliopsida</taxon>
        <taxon>eudicotyledons</taxon>
        <taxon>Gunneridae</taxon>
        <taxon>Pentapetalae</taxon>
        <taxon>asterids</taxon>
        <taxon>Cornales</taxon>
        <taxon>Nyssaceae</taxon>
        <taxon>Nyssa</taxon>
    </lineage>
</organism>
<keyword evidence="3" id="KW-1185">Reference proteome</keyword>
<proteinExistence type="predicted"/>
<protein>
    <submittedName>
        <fullName evidence="2">Uncharacterized protein</fullName>
    </submittedName>
</protein>
<feature type="region of interest" description="Disordered" evidence="1">
    <location>
        <begin position="167"/>
        <end position="202"/>
    </location>
</feature>
<gene>
    <name evidence="2" type="ORF">F0562_012225</name>
</gene>
<dbReference type="AlphaFoldDB" id="A0A5J4ZVU8"/>